<evidence type="ECO:0000256" key="1">
    <source>
        <dbReference type="SAM" id="Phobius"/>
    </source>
</evidence>
<feature type="transmembrane region" description="Helical" evidence="1">
    <location>
        <begin position="132"/>
        <end position="150"/>
    </location>
</feature>
<evidence type="ECO:0000313" key="3">
    <source>
        <dbReference type="Proteomes" id="UP001597124"/>
    </source>
</evidence>
<feature type="transmembrane region" description="Helical" evidence="1">
    <location>
        <begin position="255"/>
        <end position="275"/>
    </location>
</feature>
<feature type="transmembrane region" description="Helical" evidence="1">
    <location>
        <begin position="103"/>
        <end position="125"/>
    </location>
</feature>
<proteinExistence type="predicted"/>
<feature type="transmembrane region" description="Helical" evidence="1">
    <location>
        <begin position="9"/>
        <end position="27"/>
    </location>
</feature>
<dbReference type="RefSeq" id="WP_381488857.1">
    <property type="nucleotide sequence ID" value="NZ_JBHTIK010000005.1"/>
</dbReference>
<accession>A0ABW3C317</accession>
<evidence type="ECO:0000313" key="2">
    <source>
        <dbReference type="EMBL" id="MFD0848304.1"/>
    </source>
</evidence>
<gene>
    <name evidence="2" type="ORF">ACFQ00_08210</name>
</gene>
<comment type="caution">
    <text evidence="2">The sequence shown here is derived from an EMBL/GenBank/DDBJ whole genome shotgun (WGS) entry which is preliminary data.</text>
</comment>
<reference evidence="3" key="1">
    <citation type="journal article" date="2019" name="Int. J. Syst. Evol. Microbiol.">
        <title>The Global Catalogue of Microorganisms (GCM) 10K type strain sequencing project: providing services to taxonomists for standard genome sequencing and annotation.</title>
        <authorList>
            <consortium name="The Broad Institute Genomics Platform"/>
            <consortium name="The Broad Institute Genome Sequencing Center for Infectious Disease"/>
            <person name="Wu L."/>
            <person name="Ma J."/>
        </authorList>
    </citation>
    <scope>NUCLEOTIDE SEQUENCE [LARGE SCALE GENOMIC DNA]</scope>
    <source>
        <strain evidence="3">CCUG 52537</strain>
    </source>
</reference>
<evidence type="ECO:0008006" key="4">
    <source>
        <dbReference type="Google" id="ProtNLM"/>
    </source>
</evidence>
<feature type="transmembrane region" description="Helical" evidence="1">
    <location>
        <begin position="183"/>
        <end position="216"/>
    </location>
</feature>
<feature type="transmembrane region" description="Helical" evidence="1">
    <location>
        <begin position="426"/>
        <end position="448"/>
    </location>
</feature>
<name>A0ABW3C317_SPHXN</name>
<feature type="transmembrane region" description="Helical" evidence="1">
    <location>
        <begin position="344"/>
        <end position="362"/>
    </location>
</feature>
<keyword evidence="3" id="KW-1185">Reference proteome</keyword>
<organism evidence="2 3">
    <name type="scientific">Sphingosinicella xenopeptidilytica</name>
    <dbReference type="NCBI Taxonomy" id="364098"/>
    <lineage>
        <taxon>Bacteria</taxon>
        <taxon>Pseudomonadati</taxon>
        <taxon>Pseudomonadota</taxon>
        <taxon>Alphaproteobacteria</taxon>
        <taxon>Sphingomonadales</taxon>
        <taxon>Sphingosinicellaceae</taxon>
        <taxon>Sphingosinicella</taxon>
    </lineage>
</organism>
<feature type="transmembrane region" description="Helical" evidence="1">
    <location>
        <begin position="371"/>
        <end position="391"/>
    </location>
</feature>
<dbReference type="Proteomes" id="UP001597124">
    <property type="component" value="Unassembled WGS sequence"/>
</dbReference>
<dbReference type="EMBL" id="JBHTIK010000005">
    <property type="protein sequence ID" value="MFD0848304.1"/>
    <property type="molecule type" value="Genomic_DNA"/>
</dbReference>
<protein>
    <recommendedName>
        <fullName evidence="4">Glycosyltransferase RgtA/B/C/D-like domain-containing protein</fullName>
    </recommendedName>
</protein>
<keyword evidence="1" id="KW-1133">Transmembrane helix</keyword>
<feature type="transmembrane region" description="Helical" evidence="1">
    <location>
        <begin position="287"/>
        <end position="305"/>
    </location>
</feature>
<feature type="transmembrane region" description="Helical" evidence="1">
    <location>
        <begin position="223"/>
        <end position="243"/>
    </location>
</feature>
<keyword evidence="1" id="KW-0812">Transmembrane</keyword>
<keyword evidence="1" id="KW-0472">Membrane</keyword>
<sequence>MDTDRTRGFLVPLIIIWLLAALALVVVNRADIAALDLPDTDDAQRLMQVRDWLGGQAWGDIDQHRMNPPAGANMHWSRLVDLPIAAIIVVTEPVFGRAVAERIAGTAVPLLALLVTMGAAALAAFRLAGRQAAILAAVFIAASGQILSLFKPLRIDHHNWQIAFMLCAVAALCDPRRRFSSGIVAGLATVAALVIGLEMLPHLVVAGAILVLGWCLQPALGRLLAGYGVALVAGSALAFPAFVPPARWWFAACDAFSPVYAAPLVFGGALAAILPQIDVLTTPVRRGIAAILGFASVGIAVLVAFPHCAGGPMAMLDPAFLPVLARISEARSIVSYLGTEPETAIAFGLYPFIGIACAFVMLRRADADSRFGWSLVFGLLATTTWLMFLQLRAATGPNALAAIAAAAVAAMLLPRARAIPSTLPRIGATMLVLVGLTSALPMFAALAAKRIGGSPNTIPATEPLASCTASSTLAPLNGVPKGIIADVFDMGPAILVHTPHSVIAGPYHRNAASIADTVRLWRADDEEAKMIAARYGATYVLGCVGTNDLAAAKKEAPEGLWARLEAGEVPAWLEAVPMPKGSPLRLYRIKG</sequence>
<feature type="transmembrane region" description="Helical" evidence="1">
    <location>
        <begin position="397"/>
        <end position="414"/>
    </location>
</feature>